<feature type="region of interest" description="Disordered" evidence="1">
    <location>
        <begin position="1"/>
        <end position="50"/>
    </location>
</feature>
<dbReference type="Proteomes" id="UP001232148">
    <property type="component" value="Unassembled WGS sequence"/>
</dbReference>
<dbReference type="Gene3D" id="1.20.5.170">
    <property type="match status" value="1"/>
</dbReference>
<dbReference type="InterPro" id="IPR021833">
    <property type="entry name" value="DUF3425"/>
</dbReference>
<comment type="caution">
    <text evidence="2">The sequence shown here is derived from an EMBL/GenBank/DDBJ whole genome shotgun (WGS) entry which is preliminary data.</text>
</comment>
<dbReference type="AlphaFoldDB" id="A0AAD9M2I4"/>
<organism evidence="2 3">
    <name type="scientific">Colletotrichum zoysiae</name>
    <dbReference type="NCBI Taxonomy" id="1216348"/>
    <lineage>
        <taxon>Eukaryota</taxon>
        <taxon>Fungi</taxon>
        <taxon>Dikarya</taxon>
        <taxon>Ascomycota</taxon>
        <taxon>Pezizomycotina</taxon>
        <taxon>Sordariomycetes</taxon>
        <taxon>Hypocreomycetidae</taxon>
        <taxon>Glomerellales</taxon>
        <taxon>Glomerellaceae</taxon>
        <taxon>Colletotrichum</taxon>
        <taxon>Colletotrichum graminicola species complex</taxon>
    </lineage>
</organism>
<name>A0AAD9M2I4_9PEZI</name>
<feature type="compositionally biased region" description="Basic and acidic residues" evidence="1">
    <location>
        <begin position="23"/>
        <end position="50"/>
    </location>
</feature>
<dbReference type="PANTHER" id="PTHR37012:SF7">
    <property type="entry name" value="B-ZIP TRANSCRIPTION FACTOR (EUROFUNG)-RELATED"/>
    <property type="match status" value="1"/>
</dbReference>
<dbReference type="PANTHER" id="PTHR37012">
    <property type="entry name" value="B-ZIP TRANSCRIPTION FACTOR (EUROFUNG)-RELATED"/>
    <property type="match status" value="1"/>
</dbReference>
<evidence type="ECO:0000256" key="1">
    <source>
        <dbReference type="SAM" id="MobiDB-lite"/>
    </source>
</evidence>
<gene>
    <name evidence="2" type="ORF">LX32DRAFT_556598</name>
</gene>
<protein>
    <recommendedName>
        <fullName evidence="4">BZIP transcription factor</fullName>
    </recommendedName>
</protein>
<dbReference type="EMBL" id="MU842837">
    <property type="protein sequence ID" value="KAK2031721.1"/>
    <property type="molecule type" value="Genomic_DNA"/>
</dbReference>
<reference evidence="2" key="1">
    <citation type="submission" date="2021-06" db="EMBL/GenBank/DDBJ databases">
        <title>Comparative genomics, transcriptomics and evolutionary studies reveal genomic signatures of adaptation to plant cell wall in hemibiotrophic fungi.</title>
        <authorList>
            <consortium name="DOE Joint Genome Institute"/>
            <person name="Baroncelli R."/>
            <person name="Diaz J.F."/>
            <person name="Benocci T."/>
            <person name="Peng M."/>
            <person name="Battaglia E."/>
            <person name="Haridas S."/>
            <person name="Andreopoulos W."/>
            <person name="Labutti K."/>
            <person name="Pangilinan J."/>
            <person name="Floch G.L."/>
            <person name="Makela M.R."/>
            <person name="Henrissat B."/>
            <person name="Grigoriev I.V."/>
            <person name="Crouch J.A."/>
            <person name="De Vries R.P."/>
            <person name="Sukno S.A."/>
            <person name="Thon M.R."/>
        </authorList>
    </citation>
    <scope>NUCLEOTIDE SEQUENCE</scope>
    <source>
        <strain evidence="2">MAFF235873</strain>
    </source>
</reference>
<evidence type="ECO:0008006" key="4">
    <source>
        <dbReference type="Google" id="ProtNLM"/>
    </source>
</evidence>
<accession>A0AAD9M2I4</accession>
<sequence length="529" mass="59462">MAPEDGQNDTFTASSGGPPAKAPSEKELARKIRKRELDRRAQRQARERTRNRIAELEAQVKELRKDDSTRLSACIDQLATITHERDSLVDTVKSIEQIIRDHVLPSRQAPAAEPVFPAGQSIPLPNPSGVALTRSSSHSYSAPIRLPPGSPSVAYPQPLHGGIFGSKPGFVGTAPFRFSPPPSVRASTDTSDSRDLTEELEEDDVNEDHHDTGVIVPPPEAPCECLAVQPLGDRGPRKINLWRAVNEVLTKGGPVLKEAQEADDADDEDVPIRVLIEGWDAVARSRPLSTLWKKLRWIDEILFISCPPTERLAILRIMHLLLKYHCDPSPERPSQRIPHSYAIDFFVWPGIRERFVFGQHAYCSNQFWYLFASCVRIRWPFEFRDTYRKSVVTGRYQLSPLFDQRLTDLNAWTMENDMFARFPELTADIPSFQPIGHCLTPVATSLTLPQQASLSQLKGREEQLPLERAAEDGLNQDVVDCTQAMHVFPLGAYSMAPPVFMAEYSPSGFDTNSCDSLPEYFESQREIWK</sequence>
<keyword evidence="3" id="KW-1185">Reference proteome</keyword>
<dbReference type="Pfam" id="PF11905">
    <property type="entry name" value="DUF3425"/>
    <property type="match status" value="1"/>
</dbReference>
<proteinExistence type="predicted"/>
<evidence type="ECO:0000313" key="3">
    <source>
        <dbReference type="Proteomes" id="UP001232148"/>
    </source>
</evidence>
<feature type="region of interest" description="Disordered" evidence="1">
    <location>
        <begin position="178"/>
        <end position="209"/>
    </location>
</feature>
<evidence type="ECO:0000313" key="2">
    <source>
        <dbReference type="EMBL" id="KAK2031721.1"/>
    </source>
</evidence>